<organism evidence="1 2">
    <name type="scientific">Modestobacter versicolor</name>
    <dbReference type="NCBI Taxonomy" id="429133"/>
    <lineage>
        <taxon>Bacteria</taxon>
        <taxon>Bacillati</taxon>
        <taxon>Actinomycetota</taxon>
        <taxon>Actinomycetes</taxon>
        <taxon>Geodermatophilales</taxon>
        <taxon>Geodermatophilaceae</taxon>
        <taxon>Modestobacter</taxon>
    </lineage>
</organism>
<sequence>MVLENNIFFETMLPSKIMRKLEPEEFAAYLEPF</sequence>
<feature type="non-terminal residue" evidence="1">
    <location>
        <position position="33"/>
    </location>
</feature>
<dbReference type="EMBL" id="QKNV01000582">
    <property type="protein sequence ID" value="PZA18850.1"/>
    <property type="molecule type" value="Genomic_DNA"/>
</dbReference>
<evidence type="ECO:0000313" key="1">
    <source>
        <dbReference type="EMBL" id="PZA18850.1"/>
    </source>
</evidence>
<name>A0A323V458_9ACTN</name>
<dbReference type="Proteomes" id="UP000247602">
    <property type="component" value="Unassembled WGS sequence"/>
</dbReference>
<dbReference type="AlphaFoldDB" id="A0A323V458"/>
<protein>
    <submittedName>
        <fullName evidence="1">Haloalkane dehalogenase</fullName>
    </submittedName>
</protein>
<accession>A0A323V458</accession>
<gene>
    <name evidence="1" type="ORF">DMO24_23885</name>
</gene>
<comment type="caution">
    <text evidence="1">The sequence shown here is derived from an EMBL/GenBank/DDBJ whole genome shotgun (WGS) entry which is preliminary data.</text>
</comment>
<reference evidence="1 2" key="1">
    <citation type="submission" date="2018-06" db="EMBL/GenBank/DDBJ databases">
        <title>Draft genome sequence of Modestobacter versicolor CP153-2.</title>
        <authorList>
            <person name="Gundlapally S.R."/>
        </authorList>
    </citation>
    <scope>NUCLEOTIDE SEQUENCE [LARGE SCALE GENOMIC DNA]</scope>
    <source>
        <strain evidence="1 2">CP153-2</strain>
    </source>
</reference>
<proteinExistence type="predicted"/>
<keyword evidence="2" id="KW-1185">Reference proteome</keyword>
<evidence type="ECO:0000313" key="2">
    <source>
        <dbReference type="Proteomes" id="UP000247602"/>
    </source>
</evidence>